<evidence type="ECO:0000256" key="1">
    <source>
        <dbReference type="PROSITE-ProRule" id="PRU00520"/>
    </source>
</evidence>
<dbReference type="STRING" id="914237.A0A1E1K438"/>
<dbReference type="Pfam" id="PF00708">
    <property type="entry name" value="Acylphosphatase"/>
    <property type="match status" value="1"/>
</dbReference>
<evidence type="ECO:0000313" key="4">
    <source>
        <dbReference type="EMBL" id="CZS91314.1"/>
    </source>
</evidence>
<dbReference type="InterPro" id="IPR036046">
    <property type="entry name" value="Acylphosphatase-like_dom_sf"/>
</dbReference>
<dbReference type="PROSITE" id="PS51160">
    <property type="entry name" value="ACYLPHOSPHATASE_3"/>
    <property type="match status" value="1"/>
</dbReference>
<evidence type="ECO:0000256" key="2">
    <source>
        <dbReference type="RuleBase" id="RU004168"/>
    </source>
</evidence>
<dbReference type="PANTHER" id="PTHR47268:SF4">
    <property type="entry name" value="ACYLPHOSPHATASE"/>
    <property type="match status" value="1"/>
</dbReference>
<sequence length="91" mass="10206">MAKRLSFRVHGEVQGVGFRFFTQKKATSYGLTGWVRNTSNDKVEGEAQGEEEILGNFLKDIGMGPSHSTVEKVEKQDVDVVNGETDFEVRR</sequence>
<dbReference type="Proteomes" id="UP000178129">
    <property type="component" value="Unassembled WGS sequence"/>
</dbReference>
<dbReference type="GO" id="GO:0003998">
    <property type="term" value="F:acylphosphatase activity"/>
    <property type="evidence" value="ECO:0007669"/>
    <property type="project" value="UniProtKB-EC"/>
</dbReference>
<dbReference type="SUPFAM" id="SSF54975">
    <property type="entry name" value="Acylphosphatase/BLUF domain-like"/>
    <property type="match status" value="1"/>
</dbReference>
<dbReference type="InParanoid" id="A0A1E1K438"/>
<comment type="catalytic activity">
    <reaction evidence="1">
        <text>an acyl phosphate + H2O = a carboxylate + phosphate + H(+)</text>
        <dbReference type="Rhea" id="RHEA:14965"/>
        <dbReference type="ChEBI" id="CHEBI:15377"/>
        <dbReference type="ChEBI" id="CHEBI:15378"/>
        <dbReference type="ChEBI" id="CHEBI:29067"/>
        <dbReference type="ChEBI" id="CHEBI:43474"/>
        <dbReference type="ChEBI" id="CHEBI:59918"/>
        <dbReference type="EC" id="3.6.1.7"/>
    </reaction>
</comment>
<protein>
    <recommendedName>
        <fullName evidence="1">acylphosphatase</fullName>
        <ecNumber evidence="1">3.6.1.7</ecNumber>
    </recommendedName>
</protein>
<dbReference type="InterPro" id="IPR017968">
    <property type="entry name" value="Acylphosphatase_CS"/>
</dbReference>
<dbReference type="AlphaFoldDB" id="A0A1E1K438"/>
<gene>
    <name evidence="4" type="ORF">RCO7_01549</name>
</gene>
<dbReference type="EMBL" id="FJUW01000004">
    <property type="protein sequence ID" value="CZS91314.1"/>
    <property type="molecule type" value="Genomic_DNA"/>
</dbReference>
<accession>A0A1E1K438</accession>
<feature type="domain" description="Acylphosphatase-like" evidence="3">
    <location>
        <begin position="4"/>
        <end position="91"/>
    </location>
</feature>
<evidence type="ECO:0000259" key="3">
    <source>
        <dbReference type="PROSITE" id="PS51160"/>
    </source>
</evidence>
<feature type="active site" evidence="1">
    <location>
        <position position="19"/>
    </location>
</feature>
<dbReference type="InterPro" id="IPR020456">
    <property type="entry name" value="Acylphosphatase"/>
</dbReference>
<dbReference type="PRINTS" id="PR00112">
    <property type="entry name" value="ACYLPHPHTASE"/>
</dbReference>
<comment type="similarity">
    <text evidence="2">Belongs to the acylphosphatase family.</text>
</comment>
<evidence type="ECO:0000313" key="5">
    <source>
        <dbReference type="Proteomes" id="UP000178129"/>
    </source>
</evidence>
<keyword evidence="1" id="KW-0378">Hydrolase</keyword>
<name>A0A1E1K438_9HELO</name>
<keyword evidence="5" id="KW-1185">Reference proteome</keyword>
<dbReference type="InterPro" id="IPR001792">
    <property type="entry name" value="Acylphosphatase-like_dom"/>
</dbReference>
<comment type="caution">
    <text evidence="4">The sequence shown here is derived from an EMBL/GenBank/DDBJ whole genome shotgun (WGS) entry which is preliminary data.</text>
</comment>
<reference evidence="5" key="1">
    <citation type="submission" date="2016-03" db="EMBL/GenBank/DDBJ databases">
        <authorList>
            <person name="Ploux O."/>
        </authorList>
    </citation>
    <scope>NUCLEOTIDE SEQUENCE [LARGE SCALE GENOMIC DNA]</scope>
    <source>
        <strain evidence="5">UK7</strain>
    </source>
</reference>
<feature type="active site" evidence="1">
    <location>
        <position position="37"/>
    </location>
</feature>
<organism evidence="4 5">
    <name type="scientific">Rhynchosporium graminicola</name>
    <dbReference type="NCBI Taxonomy" id="2792576"/>
    <lineage>
        <taxon>Eukaryota</taxon>
        <taxon>Fungi</taxon>
        <taxon>Dikarya</taxon>
        <taxon>Ascomycota</taxon>
        <taxon>Pezizomycotina</taxon>
        <taxon>Leotiomycetes</taxon>
        <taxon>Helotiales</taxon>
        <taxon>Ploettnerulaceae</taxon>
        <taxon>Rhynchosporium</taxon>
    </lineage>
</organism>
<proteinExistence type="inferred from homology"/>
<dbReference type="PROSITE" id="PS00150">
    <property type="entry name" value="ACYLPHOSPHATASE_1"/>
    <property type="match status" value="1"/>
</dbReference>
<dbReference type="Gene3D" id="3.30.70.100">
    <property type="match status" value="1"/>
</dbReference>
<dbReference type="EC" id="3.6.1.7" evidence="1"/>
<dbReference type="PANTHER" id="PTHR47268">
    <property type="entry name" value="ACYLPHOSPHATASE"/>
    <property type="match status" value="1"/>
</dbReference>